<sequence>MRRTALTLAALALTAAPALADPSHGLWKTQPDDNGNFGHVQMQTCSNGRICGGLVAAFGPNGQPVPSDNIGRAIVWDMVPGTNGRYADGKVYAPDRDKTYSAKMDLRGDRLGVSGCVFGICRESVWTRAR</sequence>
<gene>
    <name evidence="3" type="ORF">Ga0058931_1946</name>
    <name evidence="4" type="ORF">HLUCCA05_03640</name>
</gene>
<dbReference type="PANTHER" id="PTHR36919:SF2">
    <property type="entry name" value="BLL6627 PROTEIN"/>
    <property type="match status" value="1"/>
</dbReference>
<evidence type="ECO:0000313" key="4">
    <source>
        <dbReference type="EMBL" id="KPP95771.1"/>
    </source>
</evidence>
<dbReference type="Pfam" id="PF09917">
    <property type="entry name" value="DUF2147"/>
    <property type="match status" value="1"/>
</dbReference>
<dbReference type="EMBL" id="FBYC01000004">
    <property type="protein sequence ID" value="CUX81735.1"/>
    <property type="molecule type" value="Genomic_DNA"/>
</dbReference>
<reference evidence="3 6" key="2">
    <citation type="submission" date="2016-01" db="EMBL/GenBank/DDBJ databases">
        <authorList>
            <person name="Varghese N."/>
        </authorList>
    </citation>
    <scope>NUCLEOTIDE SEQUENCE [LARGE SCALE GENOMIC DNA]</scope>
    <source>
        <strain evidence="3 6">HL-91</strain>
    </source>
</reference>
<dbReference type="STRING" id="1666912.Ga0058931_1946"/>
<evidence type="ECO:0000256" key="1">
    <source>
        <dbReference type="SAM" id="SignalP"/>
    </source>
</evidence>
<dbReference type="Proteomes" id="UP000050413">
    <property type="component" value="Unassembled WGS sequence"/>
</dbReference>
<evidence type="ECO:0000313" key="6">
    <source>
        <dbReference type="Proteomes" id="UP000182045"/>
    </source>
</evidence>
<dbReference type="PANTHER" id="PTHR36919">
    <property type="entry name" value="BLR1215 PROTEIN"/>
    <property type="match status" value="1"/>
</dbReference>
<feature type="domain" description="DUF2147" evidence="2">
    <location>
        <begin position="25"/>
        <end position="128"/>
    </location>
</feature>
<evidence type="ECO:0000313" key="5">
    <source>
        <dbReference type="Proteomes" id="UP000050413"/>
    </source>
</evidence>
<feature type="chain" id="PRO_5010299562" evidence="1">
    <location>
        <begin position="21"/>
        <end position="130"/>
    </location>
</feature>
<organism evidence="4 5">
    <name type="scientific">Roseibaca calidilacus</name>
    <dbReference type="NCBI Taxonomy" id="1666912"/>
    <lineage>
        <taxon>Bacteria</taxon>
        <taxon>Pseudomonadati</taxon>
        <taxon>Pseudomonadota</taxon>
        <taxon>Alphaproteobacteria</taxon>
        <taxon>Rhodobacterales</taxon>
        <taxon>Paracoccaceae</taxon>
        <taxon>Roseinatronobacter</taxon>
    </lineage>
</organism>
<dbReference type="PATRIC" id="fig|1666912.4.peg.1883"/>
<name>A0A0P7WP48_9RHOB</name>
<protein>
    <submittedName>
        <fullName evidence="3">Uncharacterized conserved protein, DUF2147 family</fullName>
    </submittedName>
</protein>
<dbReference type="EMBL" id="LJSG01000002">
    <property type="protein sequence ID" value="KPP95771.1"/>
    <property type="molecule type" value="Genomic_DNA"/>
</dbReference>
<evidence type="ECO:0000259" key="2">
    <source>
        <dbReference type="Pfam" id="PF09917"/>
    </source>
</evidence>
<accession>A0A0P7WP48</accession>
<comment type="caution">
    <text evidence="4">The sequence shown here is derived from an EMBL/GenBank/DDBJ whole genome shotgun (WGS) entry which is preliminary data.</text>
</comment>
<dbReference type="InterPro" id="IPR019223">
    <property type="entry name" value="DUF2147"/>
</dbReference>
<dbReference type="Gene3D" id="2.40.128.520">
    <property type="match status" value="1"/>
</dbReference>
<dbReference type="Proteomes" id="UP000182045">
    <property type="component" value="Unassembled WGS sequence"/>
</dbReference>
<reference evidence="4 5" key="1">
    <citation type="submission" date="2015-09" db="EMBL/GenBank/DDBJ databases">
        <title>Identification and resolution of microdiversity through metagenomic sequencing of parallel consortia.</title>
        <authorList>
            <person name="Nelson W.C."/>
            <person name="Romine M.F."/>
            <person name="Lindemann S.R."/>
        </authorList>
    </citation>
    <scope>NUCLEOTIDE SEQUENCE [LARGE SCALE GENOMIC DNA]</scope>
    <source>
        <strain evidence="4">HL-91</strain>
    </source>
</reference>
<dbReference type="RefSeq" id="WP_072246157.1">
    <property type="nucleotide sequence ID" value="NZ_FBYC01000004.1"/>
</dbReference>
<dbReference type="OrthoDB" id="9811671at2"/>
<proteinExistence type="predicted"/>
<keyword evidence="1" id="KW-0732">Signal</keyword>
<dbReference type="AlphaFoldDB" id="A0A0P7WP48"/>
<keyword evidence="6" id="KW-1185">Reference proteome</keyword>
<evidence type="ECO:0000313" key="3">
    <source>
        <dbReference type="EMBL" id="CUX81735.1"/>
    </source>
</evidence>
<feature type="signal peptide" evidence="1">
    <location>
        <begin position="1"/>
        <end position="20"/>
    </location>
</feature>